<sequence>MERKNFLKTFALAAAAGPMILDSCKKDSVTKTSTSTTTGTSTSTTTTSTTGSCIVTATETEGPYPYPSGEIKNPLERSDVTESTQTGVPLSLTFIVVDAGNNCNIVSNARVDIWHCNKDGYYSGYANQPGILGTKSYVGSTWLRGYQLTDSAGLAKFTTIYPGWYTGRATHIHIEVYVDGVMKKTTQICFSEAINNTVYASSLYSAHGVNTTTNEADSIFGDSLTDLANETVSLTGSVSEGYTGSYTIGITL</sequence>
<gene>
    <name evidence="3" type="ORF">FRZ54_01120</name>
</gene>
<accession>A0A5B8UQ75</accession>
<dbReference type="Proteomes" id="UP000321479">
    <property type="component" value="Chromosome"/>
</dbReference>
<dbReference type="KEGG" id="mgin:FRZ54_01120"/>
<name>A0A5B8UQ75_9SPHI</name>
<dbReference type="PANTHER" id="PTHR34315:SF1">
    <property type="entry name" value="INTRADIOL RING-CLEAVAGE DIOXYGENASES DOMAIN-CONTAINING PROTEIN-RELATED"/>
    <property type="match status" value="1"/>
</dbReference>
<feature type="compositionally biased region" description="Low complexity" evidence="1">
    <location>
        <begin position="32"/>
        <end position="52"/>
    </location>
</feature>
<evidence type="ECO:0000259" key="2">
    <source>
        <dbReference type="Pfam" id="PF00775"/>
    </source>
</evidence>
<keyword evidence="4" id="KW-1185">Reference proteome</keyword>
<dbReference type="InterPro" id="IPR015889">
    <property type="entry name" value="Intradiol_dOase_core"/>
</dbReference>
<dbReference type="Gene3D" id="2.60.130.10">
    <property type="entry name" value="Aromatic compound dioxygenase"/>
    <property type="match status" value="1"/>
</dbReference>
<organism evidence="3 4">
    <name type="scientific">Mucilaginibacter ginsenosidivorans</name>
    <dbReference type="NCBI Taxonomy" id="398053"/>
    <lineage>
        <taxon>Bacteria</taxon>
        <taxon>Pseudomonadati</taxon>
        <taxon>Bacteroidota</taxon>
        <taxon>Sphingobacteriia</taxon>
        <taxon>Sphingobacteriales</taxon>
        <taxon>Sphingobacteriaceae</taxon>
        <taxon>Mucilaginibacter</taxon>
    </lineage>
</organism>
<dbReference type="Pfam" id="PF00775">
    <property type="entry name" value="Dioxygenase_C"/>
    <property type="match status" value="1"/>
</dbReference>
<dbReference type="GO" id="GO:0016702">
    <property type="term" value="F:oxidoreductase activity, acting on single donors with incorporation of molecular oxygen, incorporation of two atoms of oxygen"/>
    <property type="evidence" value="ECO:0007669"/>
    <property type="project" value="InterPro"/>
</dbReference>
<dbReference type="InterPro" id="IPR000627">
    <property type="entry name" value="Intradiol_dOase_C"/>
</dbReference>
<feature type="region of interest" description="Disordered" evidence="1">
    <location>
        <begin position="29"/>
        <end position="52"/>
    </location>
</feature>
<feature type="domain" description="Intradiol ring-cleavage dioxygenases" evidence="2">
    <location>
        <begin position="61"/>
        <end position="190"/>
    </location>
</feature>
<protein>
    <submittedName>
        <fullName evidence="3">Intradiol ring-cleavage dioxygenase</fullName>
    </submittedName>
</protein>
<reference evidence="3 4" key="1">
    <citation type="journal article" date="2017" name="Curr. Microbiol.">
        <title>Mucilaginibacter ginsenosidivorans sp. nov., Isolated from Soil of Ginseng Field.</title>
        <authorList>
            <person name="Kim M.M."/>
            <person name="Siddiqi M.Z."/>
            <person name="Im W.T."/>
        </authorList>
    </citation>
    <scope>NUCLEOTIDE SEQUENCE [LARGE SCALE GENOMIC DNA]</scope>
    <source>
        <strain evidence="3 4">Gsoil 3017</strain>
    </source>
</reference>
<dbReference type="OrthoDB" id="9800887at2"/>
<evidence type="ECO:0000256" key="1">
    <source>
        <dbReference type="SAM" id="MobiDB-lite"/>
    </source>
</evidence>
<keyword evidence="3" id="KW-0223">Dioxygenase</keyword>
<dbReference type="RefSeq" id="WP_147029819.1">
    <property type="nucleotide sequence ID" value="NZ_CP042436.1"/>
</dbReference>
<evidence type="ECO:0000313" key="3">
    <source>
        <dbReference type="EMBL" id="QEC61240.1"/>
    </source>
</evidence>
<dbReference type="SUPFAM" id="SSF49482">
    <property type="entry name" value="Aromatic compound dioxygenase"/>
    <property type="match status" value="1"/>
</dbReference>
<keyword evidence="3" id="KW-0560">Oxidoreductase</keyword>
<dbReference type="AlphaFoldDB" id="A0A5B8UQ75"/>
<dbReference type="GO" id="GO:0008199">
    <property type="term" value="F:ferric iron binding"/>
    <property type="evidence" value="ECO:0007669"/>
    <property type="project" value="InterPro"/>
</dbReference>
<dbReference type="PANTHER" id="PTHR34315">
    <property type="match status" value="1"/>
</dbReference>
<dbReference type="EMBL" id="CP042436">
    <property type="protein sequence ID" value="QEC61240.1"/>
    <property type="molecule type" value="Genomic_DNA"/>
</dbReference>
<proteinExistence type="predicted"/>
<evidence type="ECO:0000313" key="4">
    <source>
        <dbReference type="Proteomes" id="UP000321479"/>
    </source>
</evidence>
<dbReference type="CDD" id="cd03457">
    <property type="entry name" value="intradiol_dioxygenase_like"/>
    <property type="match status" value="1"/>
</dbReference>